<dbReference type="EMBL" id="NEXD01000121">
    <property type="protein sequence ID" value="PSN82990.1"/>
    <property type="molecule type" value="Genomic_DNA"/>
</dbReference>
<dbReference type="Proteomes" id="UP000240569">
    <property type="component" value="Unassembled WGS sequence"/>
</dbReference>
<sequence length="84" mass="10018">MYRGSTVGQLVRMIETEYTSRLSTISREKYDEQTILKFKEFVKTCEKVLSNPRISPSQADKVMSYKLLIEREIEWYERSKKKST</sequence>
<organism evidence="1 2">
    <name type="scientific">Candidatus Marsarchaeota G1 archaeon BE_D</name>
    <dbReference type="NCBI Taxonomy" id="1978156"/>
    <lineage>
        <taxon>Archaea</taxon>
        <taxon>Candidatus Marsarchaeota</taxon>
        <taxon>Candidatus Marsarchaeota group 1</taxon>
    </lineage>
</organism>
<accession>A0A2R6A9B4</accession>
<evidence type="ECO:0000313" key="1">
    <source>
        <dbReference type="EMBL" id="PSN82990.1"/>
    </source>
</evidence>
<gene>
    <name evidence="1" type="ORF">B9Q02_11030</name>
</gene>
<proteinExistence type="predicted"/>
<evidence type="ECO:0000313" key="2">
    <source>
        <dbReference type="Proteomes" id="UP000240569"/>
    </source>
</evidence>
<name>A0A2R6A9B4_9ARCH</name>
<dbReference type="AlphaFoldDB" id="A0A2R6A9B4"/>
<comment type="caution">
    <text evidence="1">The sequence shown here is derived from an EMBL/GenBank/DDBJ whole genome shotgun (WGS) entry which is preliminary data.</text>
</comment>
<reference evidence="1 2" key="1">
    <citation type="submission" date="2017-04" db="EMBL/GenBank/DDBJ databases">
        <title>Novel microbial lineages endemic to geothermal iron-oxide mats fill important gaps in the evolutionary history of Archaea.</title>
        <authorList>
            <person name="Jay Z.J."/>
            <person name="Beam J.P."/>
            <person name="Dlakic M."/>
            <person name="Rusch D.B."/>
            <person name="Kozubal M.A."/>
            <person name="Inskeep W.P."/>
        </authorList>
    </citation>
    <scope>NUCLEOTIDE SEQUENCE [LARGE SCALE GENOMIC DNA]</scope>
    <source>
        <strain evidence="1">BE_D</strain>
    </source>
</reference>
<protein>
    <submittedName>
        <fullName evidence="1">Uncharacterized protein</fullName>
    </submittedName>
</protein>